<evidence type="ECO:0000313" key="4">
    <source>
        <dbReference type="Proteomes" id="UP000030765"/>
    </source>
</evidence>
<evidence type="ECO:0000313" key="2">
    <source>
        <dbReference type="EMBL" id="KFB44537.1"/>
    </source>
</evidence>
<evidence type="ECO:0000313" key="3">
    <source>
        <dbReference type="EnsemblMetazoa" id="ASIC012452-PA"/>
    </source>
</evidence>
<feature type="region of interest" description="Disordered" evidence="1">
    <location>
        <begin position="1"/>
        <end position="84"/>
    </location>
</feature>
<evidence type="ECO:0000256" key="1">
    <source>
        <dbReference type="SAM" id="MobiDB-lite"/>
    </source>
</evidence>
<dbReference type="EMBL" id="ATLV01019697">
    <property type="status" value="NOT_ANNOTATED_CDS"/>
    <property type="molecule type" value="Genomic_DNA"/>
</dbReference>
<feature type="compositionally biased region" description="Basic and acidic residues" evidence="1">
    <location>
        <begin position="10"/>
        <end position="41"/>
    </location>
</feature>
<dbReference type="Proteomes" id="UP000030765">
    <property type="component" value="Unassembled WGS sequence"/>
</dbReference>
<reference evidence="3" key="2">
    <citation type="submission" date="2020-05" db="UniProtKB">
        <authorList>
            <consortium name="EnsemblMetazoa"/>
        </authorList>
    </citation>
    <scope>IDENTIFICATION</scope>
</reference>
<dbReference type="AlphaFoldDB" id="A0A084W2U3"/>
<organism evidence="2">
    <name type="scientific">Anopheles sinensis</name>
    <name type="common">Mosquito</name>
    <dbReference type="NCBI Taxonomy" id="74873"/>
    <lineage>
        <taxon>Eukaryota</taxon>
        <taxon>Metazoa</taxon>
        <taxon>Ecdysozoa</taxon>
        <taxon>Arthropoda</taxon>
        <taxon>Hexapoda</taxon>
        <taxon>Insecta</taxon>
        <taxon>Pterygota</taxon>
        <taxon>Neoptera</taxon>
        <taxon>Endopterygota</taxon>
        <taxon>Diptera</taxon>
        <taxon>Nematocera</taxon>
        <taxon>Culicoidea</taxon>
        <taxon>Culicidae</taxon>
        <taxon>Anophelinae</taxon>
        <taxon>Anopheles</taxon>
    </lineage>
</organism>
<feature type="compositionally biased region" description="Polar residues" evidence="1">
    <location>
        <begin position="56"/>
        <end position="67"/>
    </location>
</feature>
<sequence>MDGPTTEATVSDRDRTGQGKRTERGQPEADTSRHPHHDTPRRTVFKKGCGIRARSQIETATETTPESGRTARQCGGGTKEKNNR</sequence>
<reference evidence="2 4" key="1">
    <citation type="journal article" date="2014" name="BMC Genomics">
        <title>Genome sequence of Anopheles sinensis provides insight into genetics basis of mosquito competence for malaria parasites.</title>
        <authorList>
            <person name="Zhou D."/>
            <person name="Zhang D."/>
            <person name="Ding G."/>
            <person name="Shi L."/>
            <person name="Hou Q."/>
            <person name="Ye Y."/>
            <person name="Xu Y."/>
            <person name="Zhou H."/>
            <person name="Xiong C."/>
            <person name="Li S."/>
            <person name="Yu J."/>
            <person name="Hong S."/>
            <person name="Yu X."/>
            <person name="Zou P."/>
            <person name="Chen C."/>
            <person name="Chang X."/>
            <person name="Wang W."/>
            <person name="Lv Y."/>
            <person name="Sun Y."/>
            <person name="Ma L."/>
            <person name="Shen B."/>
            <person name="Zhu C."/>
        </authorList>
    </citation>
    <scope>NUCLEOTIDE SEQUENCE [LARGE SCALE GENOMIC DNA]</scope>
</reference>
<name>A0A084W2U3_ANOSI</name>
<gene>
    <name evidence="2" type="ORF">ZHAS_00012452</name>
</gene>
<dbReference type="VEuPathDB" id="VectorBase:ASIC012452"/>
<accession>A0A084W2U3</accession>
<protein>
    <submittedName>
        <fullName evidence="2 3">C6 zinc finger domain containing protein</fullName>
    </submittedName>
</protein>
<dbReference type="EMBL" id="KE525278">
    <property type="protein sequence ID" value="KFB44537.1"/>
    <property type="molecule type" value="Genomic_DNA"/>
</dbReference>
<dbReference type="EnsemblMetazoa" id="ASIC012452-RA">
    <property type="protein sequence ID" value="ASIC012452-PA"/>
    <property type="gene ID" value="ASIC012452"/>
</dbReference>
<proteinExistence type="predicted"/>
<keyword evidence="4" id="KW-1185">Reference proteome</keyword>